<gene>
    <name evidence="1" type="primary">yneQ</name>
    <name evidence="1" type="ORF">MHA01_12810</name>
</gene>
<dbReference type="OrthoDB" id="2361368at2"/>
<evidence type="ECO:0000313" key="2">
    <source>
        <dbReference type="Proteomes" id="UP000321051"/>
    </source>
</evidence>
<evidence type="ECO:0000313" key="1">
    <source>
        <dbReference type="EMBL" id="GEK58376.1"/>
    </source>
</evidence>
<reference evidence="1 2" key="1">
    <citation type="submission" date="2019-07" db="EMBL/GenBank/DDBJ databases">
        <title>Whole genome shotgun sequence of Marinococcus halophilus NBRC 102359.</title>
        <authorList>
            <person name="Hosoyama A."/>
            <person name="Uohara A."/>
            <person name="Ohji S."/>
            <person name="Ichikawa N."/>
        </authorList>
    </citation>
    <scope>NUCLEOTIDE SEQUENCE [LARGE SCALE GENOMIC DNA]</scope>
    <source>
        <strain evidence="1 2">NBRC 102359</strain>
    </source>
</reference>
<keyword evidence="2" id="KW-1185">Reference proteome</keyword>
<dbReference type="Proteomes" id="UP000321051">
    <property type="component" value="Unassembled WGS sequence"/>
</dbReference>
<dbReference type="STRING" id="1371.GCA_900166605_02773"/>
<name>A0A510Y4T6_MARHA</name>
<dbReference type="RefSeq" id="WP_079476465.1">
    <property type="nucleotide sequence ID" value="NZ_BJUN01000005.1"/>
</dbReference>
<protein>
    <submittedName>
        <fullName evidence="1">Uncharacterized protein</fullName>
    </submittedName>
</protein>
<accession>A0A510Y4T6</accession>
<dbReference type="EMBL" id="BJUN01000005">
    <property type="protein sequence ID" value="GEK58376.1"/>
    <property type="molecule type" value="Genomic_DNA"/>
</dbReference>
<dbReference type="AlphaFoldDB" id="A0A510Y4T6"/>
<comment type="caution">
    <text evidence="1">The sequence shown here is derived from an EMBL/GenBank/DDBJ whole genome shotgun (WGS) entry which is preliminary data.</text>
</comment>
<proteinExistence type="predicted"/>
<organism evidence="1 2">
    <name type="scientific">Marinococcus halophilus</name>
    <dbReference type="NCBI Taxonomy" id="1371"/>
    <lineage>
        <taxon>Bacteria</taxon>
        <taxon>Bacillati</taxon>
        <taxon>Bacillota</taxon>
        <taxon>Bacilli</taxon>
        <taxon>Bacillales</taxon>
        <taxon>Bacillaceae</taxon>
        <taxon>Marinococcus</taxon>
    </lineage>
</organism>
<sequence length="106" mass="12447">MAFGIKAHELKAWKRKAAAGEVALLTHYWYDPRFPDCDTVTKASCRDVETLARWGRQYGLKAGWIHYRDDYPHFDLLGDYEAHILSEEKQWTQMERFGIQAPRSTK</sequence>